<dbReference type="CDD" id="cd02440">
    <property type="entry name" value="AdoMet_MTases"/>
    <property type="match status" value="1"/>
</dbReference>
<evidence type="ECO:0000313" key="3">
    <source>
        <dbReference type="EMBL" id="GAG98676.1"/>
    </source>
</evidence>
<keyword evidence="1" id="KW-0472">Membrane</keyword>
<evidence type="ECO:0000256" key="1">
    <source>
        <dbReference type="SAM" id="Phobius"/>
    </source>
</evidence>
<comment type="caution">
    <text evidence="3">The sequence shown here is derived from an EMBL/GenBank/DDBJ whole genome shotgun (WGS) entry which is preliminary data.</text>
</comment>
<feature type="transmembrane region" description="Helical" evidence="1">
    <location>
        <begin position="131"/>
        <end position="152"/>
    </location>
</feature>
<dbReference type="InterPro" id="IPR013216">
    <property type="entry name" value="Methyltransf_11"/>
</dbReference>
<dbReference type="InterPro" id="IPR029063">
    <property type="entry name" value="SAM-dependent_MTases_sf"/>
</dbReference>
<dbReference type="Pfam" id="PF08241">
    <property type="entry name" value="Methyltransf_11"/>
    <property type="match status" value="1"/>
</dbReference>
<dbReference type="Gene3D" id="3.40.50.150">
    <property type="entry name" value="Vaccinia Virus protein VP39"/>
    <property type="match status" value="1"/>
</dbReference>
<dbReference type="AlphaFoldDB" id="X1DQI2"/>
<evidence type="ECO:0000259" key="2">
    <source>
        <dbReference type="Pfam" id="PF08241"/>
    </source>
</evidence>
<name>X1DQI2_9ZZZZ</name>
<dbReference type="GO" id="GO:0008757">
    <property type="term" value="F:S-adenosylmethionine-dependent methyltransferase activity"/>
    <property type="evidence" value="ECO:0007669"/>
    <property type="project" value="InterPro"/>
</dbReference>
<dbReference type="EMBL" id="BART01021307">
    <property type="protein sequence ID" value="GAG98676.1"/>
    <property type="molecule type" value="Genomic_DNA"/>
</dbReference>
<reference evidence="3" key="1">
    <citation type="journal article" date="2014" name="Front. Microbiol.">
        <title>High frequency of phylogenetically diverse reductive dehalogenase-homologous genes in deep subseafloor sedimentary metagenomes.</title>
        <authorList>
            <person name="Kawai M."/>
            <person name="Futagami T."/>
            <person name="Toyoda A."/>
            <person name="Takaki Y."/>
            <person name="Nishi S."/>
            <person name="Hori S."/>
            <person name="Arai W."/>
            <person name="Tsubouchi T."/>
            <person name="Morono Y."/>
            <person name="Uchiyama I."/>
            <person name="Ito T."/>
            <person name="Fujiyama A."/>
            <person name="Inagaki F."/>
            <person name="Takami H."/>
        </authorList>
    </citation>
    <scope>NUCLEOTIDE SEQUENCE</scope>
    <source>
        <strain evidence="3">Expedition CK06-06</strain>
    </source>
</reference>
<sequence length="157" mass="17746">IHAKSNFYGLVDFKTGKSSLLPTEIEELGDVNGKTMLHLQCHFGMDSLSWARKGAIVTGVDFSDKGIIKARELSKEIGVPATFIQSNIYDIPDIITDEFDIVFTSYGTIYWLDDLVEWAKVIFHCLKSGGMFYFIFIIFPPHSWTASVTLFMQGKTY</sequence>
<dbReference type="SUPFAM" id="SSF53335">
    <property type="entry name" value="S-adenosyl-L-methionine-dependent methyltransferases"/>
    <property type="match status" value="1"/>
</dbReference>
<feature type="non-terminal residue" evidence="3">
    <location>
        <position position="1"/>
    </location>
</feature>
<keyword evidence="1" id="KW-0812">Transmembrane</keyword>
<protein>
    <recommendedName>
        <fullName evidence="2">Methyltransferase type 11 domain-containing protein</fullName>
    </recommendedName>
</protein>
<gene>
    <name evidence="3" type="ORF">S01H4_39353</name>
</gene>
<accession>X1DQI2</accession>
<keyword evidence="1" id="KW-1133">Transmembrane helix</keyword>
<proteinExistence type="predicted"/>
<organism evidence="3">
    <name type="scientific">marine sediment metagenome</name>
    <dbReference type="NCBI Taxonomy" id="412755"/>
    <lineage>
        <taxon>unclassified sequences</taxon>
        <taxon>metagenomes</taxon>
        <taxon>ecological metagenomes</taxon>
    </lineage>
</organism>
<feature type="domain" description="Methyltransferase type 11" evidence="2">
    <location>
        <begin position="38"/>
        <end position="134"/>
    </location>
</feature>